<dbReference type="EMBL" id="LXQA011024569">
    <property type="protein sequence ID" value="MCI81669.1"/>
    <property type="molecule type" value="Genomic_DNA"/>
</dbReference>
<feature type="non-terminal residue" evidence="2">
    <location>
        <position position="1"/>
    </location>
</feature>
<name>A0A392V362_9FABA</name>
<keyword evidence="3" id="KW-1185">Reference proteome</keyword>
<feature type="region of interest" description="Disordered" evidence="1">
    <location>
        <begin position="1"/>
        <end position="23"/>
    </location>
</feature>
<accession>A0A392V362</accession>
<protein>
    <submittedName>
        <fullName evidence="2">Uncharacterized protein</fullName>
    </submittedName>
</protein>
<dbReference type="AlphaFoldDB" id="A0A392V362"/>
<reference evidence="2 3" key="1">
    <citation type="journal article" date="2018" name="Front. Plant Sci.">
        <title>Red Clover (Trifolium pratense) and Zigzag Clover (T. medium) - A Picture of Genomic Similarities and Differences.</title>
        <authorList>
            <person name="Dluhosova J."/>
            <person name="Istvanek J."/>
            <person name="Nedelnik J."/>
            <person name="Repkova J."/>
        </authorList>
    </citation>
    <scope>NUCLEOTIDE SEQUENCE [LARGE SCALE GENOMIC DNA]</scope>
    <source>
        <strain evidence="3">cv. 10/8</strain>
        <tissue evidence="2">Leaf</tissue>
    </source>
</reference>
<sequence>GHIALPKPERYPPKGKSGEEIKGDKSQVVVNTIAGGFAEEARPTLLEDVT</sequence>
<evidence type="ECO:0000313" key="2">
    <source>
        <dbReference type="EMBL" id="MCI81669.1"/>
    </source>
</evidence>
<proteinExistence type="predicted"/>
<evidence type="ECO:0000313" key="3">
    <source>
        <dbReference type="Proteomes" id="UP000265520"/>
    </source>
</evidence>
<organism evidence="2 3">
    <name type="scientific">Trifolium medium</name>
    <dbReference type="NCBI Taxonomy" id="97028"/>
    <lineage>
        <taxon>Eukaryota</taxon>
        <taxon>Viridiplantae</taxon>
        <taxon>Streptophyta</taxon>
        <taxon>Embryophyta</taxon>
        <taxon>Tracheophyta</taxon>
        <taxon>Spermatophyta</taxon>
        <taxon>Magnoliopsida</taxon>
        <taxon>eudicotyledons</taxon>
        <taxon>Gunneridae</taxon>
        <taxon>Pentapetalae</taxon>
        <taxon>rosids</taxon>
        <taxon>fabids</taxon>
        <taxon>Fabales</taxon>
        <taxon>Fabaceae</taxon>
        <taxon>Papilionoideae</taxon>
        <taxon>50 kb inversion clade</taxon>
        <taxon>NPAAA clade</taxon>
        <taxon>Hologalegina</taxon>
        <taxon>IRL clade</taxon>
        <taxon>Trifolieae</taxon>
        <taxon>Trifolium</taxon>
    </lineage>
</organism>
<evidence type="ECO:0000256" key="1">
    <source>
        <dbReference type="SAM" id="MobiDB-lite"/>
    </source>
</evidence>
<comment type="caution">
    <text evidence="2">The sequence shown here is derived from an EMBL/GenBank/DDBJ whole genome shotgun (WGS) entry which is preliminary data.</text>
</comment>
<feature type="compositionally biased region" description="Basic and acidic residues" evidence="1">
    <location>
        <begin position="7"/>
        <end position="23"/>
    </location>
</feature>
<dbReference type="Proteomes" id="UP000265520">
    <property type="component" value="Unassembled WGS sequence"/>
</dbReference>